<dbReference type="GO" id="GO:0000712">
    <property type="term" value="P:resolution of meiotic recombination intermediates"/>
    <property type="evidence" value="ECO:0007669"/>
    <property type="project" value="TreeGrafter"/>
</dbReference>
<keyword evidence="9" id="KW-0539">Nucleus</keyword>
<comment type="similarity">
    <text evidence="2">Belongs to the XPF family.</text>
</comment>
<organism evidence="12 13">
    <name type="scientific">Tetrapyrgos nigripes</name>
    <dbReference type="NCBI Taxonomy" id="182062"/>
    <lineage>
        <taxon>Eukaryota</taxon>
        <taxon>Fungi</taxon>
        <taxon>Dikarya</taxon>
        <taxon>Basidiomycota</taxon>
        <taxon>Agaricomycotina</taxon>
        <taxon>Agaricomycetes</taxon>
        <taxon>Agaricomycetidae</taxon>
        <taxon>Agaricales</taxon>
        <taxon>Marasmiineae</taxon>
        <taxon>Marasmiaceae</taxon>
        <taxon>Tetrapyrgos</taxon>
    </lineage>
</organism>
<evidence type="ECO:0000313" key="13">
    <source>
        <dbReference type="Proteomes" id="UP000559256"/>
    </source>
</evidence>
<gene>
    <name evidence="12" type="ORF">D9758_006483</name>
</gene>
<evidence type="ECO:0000256" key="8">
    <source>
        <dbReference type="ARBA" id="ARBA00023204"/>
    </source>
</evidence>
<dbReference type="InterPro" id="IPR010994">
    <property type="entry name" value="RuvA_2-like"/>
</dbReference>
<dbReference type="InterPro" id="IPR047520">
    <property type="entry name" value="XPF_nuclease"/>
</dbReference>
<feature type="domain" description="ERCC4" evidence="11">
    <location>
        <begin position="794"/>
        <end position="874"/>
    </location>
</feature>
<dbReference type="InterPro" id="IPR011335">
    <property type="entry name" value="Restrct_endonuc-II-like"/>
</dbReference>
<dbReference type="OrthoDB" id="361020at2759"/>
<evidence type="ECO:0000256" key="7">
    <source>
        <dbReference type="ARBA" id="ARBA00023125"/>
    </source>
</evidence>
<keyword evidence="4" id="KW-0255">Endonuclease</keyword>
<sequence length="1041" mass="116286">MSTLLPFHSSILNEIHDPATSDLVVVARGLGLRRIICTLLKIYDSPQNLVLLVNATQEEETEIGEELGIMGCRKPGLRVVGYETGSRDRQDLYKKGGLLSVTSRILVVDMLQKDIPIDLITGIMVLHAEKISPLHLVSFITRIYRENNKTGFLKAFTDQPEHITSGLQPLKNVMKELQLRRVHIYPRFHQNIKDTLERRRADVIELSQDMTPAMEDIHGAIVQCMNSTLAELRRSKDLDLEGISLPAAYFSSFDHTVRKQLDPIWHKVGATTKALVRDLGVLRRLVGYLLTYDALQFHSFCQLLIAASNESSSSTTKITTNKDTSLGKSQWMFTDAANIIFERAKQRCFLTITPVKEATPASNMAPNANVIDLVDDDEGWNAIYELEGRTPLPTRNQSAKSDKRPPWLPPTMRPVLEELPKWSLFAEILEEIEYEILRMENDALTSRGKTLGAPEIGTNTTLVMCSSVATCNLLTEYLDKMDNKRPKGEWGRRMMLKKLKNWLWWEQKKKMLIEKGGNAAATVATLNGINMNQVLTSDAGGSGAFMMGDEQDGNDDGLSEALKKKDRDKAQKQASRRRVRGAAPVNAVGGRGSTVPPAAQASTSGNPNVNDEGAPAAAERAADDFFKDADMELLTMDDDEIQLNFGGAADTTQLTFATEFDQHYGLLPPAQTVLIRAYSDDSDDRVLDELKPRFIVMFEPCMEFVRRVEVYKSSNPGLAVRVYHMVYSNSCEEHKYLAGIRREKDSFERLIKERGSMLLPIYDDHSRIDSDALIQTISSRIAGGRRELSTAPSQVIVDMREFHSTLPSLLHAAKLLVIPATLTVGDYILTPEICVERKSLSDLVSSFSSGRLYTQCERMSVHYKTPVLLIEFEEDKAFSLEIVSDLKSYAKTTNRYSPKKKTTGNPSEHDAYSSPTIQSKIVLLTLSFPRLRIIWSSSPYATAEIFNDLKKDRPEPEPSKAIAIGAEEDPNVGAGINAAAEELLRSFPGITPKNVKHVMSKVNNVRELCEMDIVQVQGILGAEPGKACYDFLHKGEANWRK</sequence>
<dbReference type="SUPFAM" id="SSF52980">
    <property type="entry name" value="Restriction endonuclease-like"/>
    <property type="match status" value="1"/>
</dbReference>
<comment type="caution">
    <text evidence="12">The sequence shown here is derived from an EMBL/GenBank/DDBJ whole genome shotgun (WGS) entry which is preliminary data.</text>
</comment>
<keyword evidence="7" id="KW-0238">DNA-binding</keyword>
<dbReference type="GO" id="GO:0000724">
    <property type="term" value="P:double-strand break repair via homologous recombination"/>
    <property type="evidence" value="ECO:0007669"/>
    <property type="project" value="TreeGrafter"/>
</dbReference>
<dbReference type="GO" id="GO:0000014">
    <property type="term" value="F:single-stranded DNA endodeoxyribonuclease activity"/>
    <property type="evidence" value="ECO:0007669"/>
    <property type="project" value="TreeGrafter"/>
</dbReference>
<dbReference type="AlphaFoldDB" id="A0A8H5LR26"/>
<evidence type="ECO:0000256" key="6">
    <source>
        <dbReference type="ARBA" id="ARBA00022801"/>
    </source>
</evidence>
<evidence type="ECO:0000256" key="9">
    <source>
        <dbReference type="ARBA" id="ARBA00023242"/>
    </source>
</evidence>
<dbReference type="SMART" id="SM00891">
    <property type="entry name" value="ERCC4"/>
    <property type="match status" value="1"/>
</dbReference>
<dbReference type="FunFam" id="3.40.50.10130:FF:000002">
    <property type="entry name" value="DNA repair endonuclease XPF"/>
    <property type="match status" value="1"/>
</dbReference>
<dbReference type="EMBL" id="JAACJM010000021">
    <property type="protein sequence ID" value="KAF5366845.1"/>
    <property type="molecule type" value="Genomic_DNA"/>
</dbReference>
<evidence type="ECO:0000259" key="11">
    <source>
        <dbReference type="SMART" id="SM00891"/>
    </source>
</evidence>
<dbReference type="Gene3D" id="3.40.50.10130">
    <property type="match status" value="1"/>
</dbReference>
<dbReference type="Gene3D" id="1.10.150.20">
    <property type="entry name" value="5' to 3' exonuclease, C-terminal subdomain"/>
    <property type="match status" value="1"/>
</dbReference>
<feature type="compositionally biased region" description="Acidic residues" evidence="10">
    <location>
        <begin position="549"/>
        <end position="558"/>
    </location>
</feature>
<dbReference type="Pfam" id="PF02732">
    <property type="entry name" value="ERCC4"/>
    <property type="match status" value="1"/>
</dbReference>
<dbReference type="InterPro" id="IPR006166">
    <property type="entry name" value="ERCC4_domain"/>
</dbReference>
<dbReference type="CDD" id="cd20078">
    <property type="entry name" value="XPF_nuclease_XPF_euk"/>
    <property type="match status" value="1"/>
</dbReference>
<keyword evidence="13" id="KW-1185">Reference proteome</keyword>
<dbReference type="GO" id="GO:1901255">
    <property type="term" value="P:nucleotide-excision repair involved in interstrand cross-link repair"/>
    <property type="evidence" value="ECO:0007669"/>
    <property type="project" value="TreeGrafter"/>
</dbReference>
<accession>A0A8H5LR26</accession>
<name>A0A8H5LR26_9AGAR</name>
<keyword evidence="6" id="KW-0378">Hydrolase</keyword>
<dbReference type="PANTHER" id="PTHR10150">
    <property type="entry name" value="DNA REPAIR ENDONUCLEASE XPF"/>
    <property type="match status" value="1"/>
</dbReference>
<evidence type="ECO:0000256" key="4">
    <source>
        <dbReference type="ARBA" id="ARBA00022759"/>
    </source>
</evidence>
<dbReference type="SUPFAM" id="SSF47781">
    <property type="entry name" value="RuvA domain 2-like"/>
    <property type="match status" value="1"/>
</dbReference>
<dbReference type="GO" id="GO:0000110">
    <property type="term" value="C:nucleotide-excision repair factor 1 complex"/>
    <property type="evidence" value="ECO:0007669"/>
    <property type="project" value="TreeGrafter"/>
</dbReference>
<evidence type="ECO:0000313" key="12">
    <source>
        <dbReference type="EMBL" id="KAF5366845.1"/>
    </source>
</evidence>
<evidence type="ECO:0000256" key="5">
    <source>
        <dbReference type="ARBA" id="ARBA00022763"/>
    </source>
</evidence>
<feature type="compositionally biased region" description="Polar residues" evidence="10">
    <location>
        <begin position="600"/>
        <end position="609"/>
    </location>
</feature>
<evidence type="ECO:0000256" key="3">
    <source>
        <dbReference type="ARBA" id="ARBA00022722"/>
    </source>
</evidence>
<feature type="region of interest" description="Disordered" evidence="10">
    <location>
        <begin position="542"/>
        <end position="617"/>
    </location>
</feature>
<keyword evidence="3" id="KW-0540">Nuclease</keyword>
<dbReference type="Proteomes" id="UP000559256">
    <property type="component" value="Unassembled WGS sequence"/>
</dbReference>
<dbReference type="PANTHER" id="PTHR10150:SF0">
    <property type="entry name" value="DNA REPAIR ENDONUCLEASE XPF"/>
    <property type="match status" value="1"/>
</dbReference>
<evidence type="ECO:0000256" key="1">
    <source>
        <dbReference type="ARBA" id="ARBA00004123"/>
    </source>
</evidence>
<feature type="compositionally biased region" description="Basic and acidic residues" evidence="10">
    <location>
        <begin position="561"/>
        <end position="571"/>
    </location>
</feature>
<dbReference type="GO" id="GO:0003684">
    <property type="term" value="F:damaged DNA binding"/>
    <property type="evidence" value="ECO:0007669"/>
    <property type="project" value="TreeGrafter"/>
</dbReference>
<evidence type="ECO:0000256" key="2">
    <source>
        <dbReference type="ARBA" id="ARBA00010015"/>
    </source>
</evidence>
<reference evidence="12 13" key="1">
    <citation type="journal article" date="2020" name="ISME J.">
        <title>Uncovering the hidden diversity of litter-decomposition mechanisms in mushroom-forming fungi.</title>
        <authorList>
            <person name="Floudas D."/>
            <person name="Bentzer J."/>
            <person name="Ahren D."/>
            <person name="Johansson T."/>
            <person name="Persson P."/>
            <person name="Tunlid A."/>
        </authorList>
    </citation>
    <scope>NUCLEOTIDE SEQUENCE [LARGE SCALE GENOMIC DNA]</scope>
    <source>
        <strain evidence="12 13">CBS 291.85</strain>
    </source>
</reference>
<keyword evidence="5" id="KW-0227">DNA damage</keyword>
<evidence type="ECO:0000256" key="10">
    <source>
        <dbReference type="SAM" id="MobiDB-lite"/>
    </source>
</evidence>
<comment type="subcellular location">
    <subcellularLocation>
        <location evidence="1">Nucleus</location>
    </subcellularLocation>
</comment>
<proteinExistence type="inferred from homology"/>
<dbReference type="GO" id="GO:0003697">
    <property type="term" value="F:single-stranded DNA binding"/>
    <property type="evidence" value="ECO:0007669"/>
    <property type="project" value="TreeGrafter"/>
</dbReference>
<keyword evidence="8" id="KW-0234">DNA repair</keyword>
<protein>
    <recommendedName>
        <fullName evidence="11">ERCC4 domain-containing protein</fullName>
    </recommendedName>
</protein>